<keyword evidence="2" id="KW-1185">Reference proteome</keyword>
<dbReference type="OrthoDB" id="2608365at2"/>
<evidence type="ECO:0000313" key="1">
    <source>
        <dbReference type="EMBL" id="SHI88965.1"/>
    </source>
</evidence>
<evidence type="ECO:0000313" key="2">
    <source>
        <dbReference type="Proteomes" id="UP000184310"/>
    </source>
</evidence>
<dbReference type="EMBL" id="FQZB01000005">
    <property type="protein sequence ID" value="SHI88965.1"/>
    <property type="molecule type" value="Genomic_DNA"/>
</dbReference>
<dbReference type="AlphaFoldDB" id="A0A1M6EU21"/>
<organism evidence="1 2">
    <name type="scientific">Clostridium cavendishii DSM 21758</name>
    <dbReference type="NCBI Taxonomy" id="1121302"/>
    <lineage>
        <taxon>Bacteria</taxon>
        <taxon>Bacillati</taxon>
        <taxon>Bacillota</taxon>
        <taxon>Clostridia</taxon>
        <taxon>Eubacteriales</taxon>
        <taxon>Clostridiaceae</taxon>
        <taxon>Clostridium</taxon>
    </lineage>
</organism>
<sequence>MELNLFLFSIYDEEVTINILLELLKQVTQDIKTDLSESGEVYIYCNYFLICIEKDEIDNINDIKEEHDMDVNLSISIQVFNKTFDVGITSLLKFIGLIINKLQGDVLLLENFSPEILKRKDDVLFANIDFNSEYYRFPFNELGIPYVELKI</sequence>
<name>A0A1M6EU21_9CLOT</name>
<dbReference type="Proteomes" id="UP000184310">
    <property type="component" value="Unassembled WGS sequence"/>
</dbReference>
<dbReference type="RefSeq" id="WP_072985519.1">
    <property type="nucleotide sequence ID" value="NZ_FQZB01000005.1"/>
</dbReference>
<gene>
    <name evidence="1" type="ORF">SAMN02745163_00945</name>
</gene>
<reference evidence="1 2" key="1">
    <citation type="submission" date="2016-11" db="EMBL/GenBank/DDBJ databases">
        <authorList>
            <person name="Jaros S."/>
            <person name="Januszkiewicz K."/>
            <person name="Wedrychowicz H."/>
        </authorList>
    </citation>
    <scope>NUCLEOTIDE SEQUENCE [LARGE SCALE GENOMIC DNA]</scope>
    <source>
        <strain evidence="1 2">DSM 21758</strain>
    </source>
</reference>
<accession>A0A1M6EU21</accession>
<proteinExistence type="predicted"/>
<protein>
    <submittedName>
        <fullName evidence="1">Uncharacterized protein</fullName>
    </submittedName>
</protein>